<dbReference type="NCBIfam" id="TIGR01007">
    <property type="entry name" value="eps_fam"/>
    <property type="match status" value="1"/>
</dbReference>
<dbReference type="EC" id="2.7.10.2" evidence="2"/>
<keyword evidence="4" id="KW-0547">Nucleotide-binding</keyword>
<dbReference type="PANTHER" id="PTHR32309">
    <property type="entry name" value="TYROSINE-PROTEIN KINASE"/>
    <property type="match status" value="1"/>
</dbReference>
<evidence type="ECO:0000256" key="5">
    <source>
        <dbReference type="ARBA" id="ARBA00022777"/>
    </source>
</evidence>
<comment type="caution">
    <text evidence="11">The sequence shown here is derived from an EMBL/GenBank/DDBJ whole genome shotgun (WGS) entry which is preliminary data.</text>
</comment>
<evidence type="ECO:0000256" key="6">
    <source>
        <dbReference type="ARBA" id="ARBA00022840"/>
    </source>
</evidence>
<dbReference type="InterPro" id="IPR050445">
    <property type="entry name" value="Bact_polysacc_biosynth/exp"/>
</dbReference>
<accession>A0ABP3YTQ8</accession>
<keyword evidence="6" id="KW-0067">ATP-binding</keyword>
<dbReference type="Pfam" id="PF13614">
    <property type="entry name" value="AAA_31"/>
    <property type="match status" value="1"/>
</dbReference>
<protein>
    <recommendedName>
        <fullName evidence="2">non-specific protein-tyrosine kinase</fullName>
        <ecNumber evidence="2">2.7.10.2</ecNumber>
    </recommendedName>
</protein>
<dbReference type="CDD" id="cd05387">
    <property type="entry name" value="BY-kinase"/>
    <property type="match status" value="1"/>
</dbReference>
<evidence type="ECO:0000256" key="8">
    <source>
        <dbReference type="ARBA" id="ARBA00051245"/>
    </source>
</evidence>
<evidence type="ECO:0000256" key="2">
    <source>
        <dbReference type="ARBA" id="ARBA00011903"/>
    </source>
</evidence>
<dbReference type="InterPro" id="IPR005702">
    <property type="entry name" value="Wzc-like_C"/>
</dbReference>
<comment type="similarity">
    <text evidence="1">Belongs to the CpsD/CapB family.</text>
</comment>
<evidence type="ECO:0000256" key="7">
    <source>
        <dbReference type="ARBA" id="ARBA00023137"/>
    </source>
</evidence>
<gene>
    <name evidence="11" type="ORF">GCM10009559_74360</name>
</gene>
<keyword evidence="7" id="KW-0829">Tyrosine-protein kinase</keyword>
<evidence type="ECO:0000313" key="12">
    <source>
        <dbReference type="Proteomes" id="UP001499967"/>
    </source>
</evidence>
<keyword evidence="12" id="KW-1185">Reference proteome</keyword>
<keyword evidence="5" id="KW-0418">Kinase</keyword>
<evidence type="ECO:0000256" key="1">
    <source>
        <dbReference type="ARBA" id="ARBA00007316"/>
    </source>
</evidence>
<reference evidence="12" key="1">
    <citation type="journal article" date="2019" name="Int. J. Syst. Evol. Microbiol.">
        <title>The Global Catalogue of Microorganisms (GCM) 10K type strain sequencing project: providing services to taxonomists for standard genome sequencing and annotation.</title>
        <authorList>
            <consortium name="The Broad Institute Genomics Platform"/>
            <consortium name="The Broad Institute Genome Sequencing Center for Infectious Disease"/>
            <person name="Wu L."/>
            <person name="Ma J."/>
        </authorList>
    </citation>
    <scope>NUCLEOTIDE SEQUENCE [LARGE SCALE GENOMIC DNA]</scope>
    <source>
        <strain evidence="12">JCM 11117</strain>
    </source>
</reference>
<dbReference type="InterPro" id="IPR027417">
    <property type="entry name" value="P-loop_NTPase"/>
</dbReference>
<organism evidence="11 12">
    <name type="scientific">Pseudonocardia zijingensis</name>
    <dbReference type="NCBI Taxonomy" id="153376"/>
    <lineage>
        <taxon>Bacteria</taxon>
        <taxon>Bacillati</taxon>
        <taxon>Actinomycetota</taxon>
        <taxon>Actinomycetes</taxon>
        <taxon>Pseudonocardiales</taxon>
        <taxon>Pseudonocardiaceae</taxon>
        <taxon>Pseudonocardia</taxon>
    </lineage>
</organism>
<name>A0ABP3YTQ8_9PSEU</name>
<dbReference type="PANTHER" id="PTHR32309:SF13">
    <property type="entry name" value="FERRIC ENTEROBACTIN TRANSPORT PROTEIN FEPE"/>
    <property type="match status" value="1"/>
</dbReference>
<evidence type="ECO:0000256" key="9">
    <source>
        <dbReference type="SAM" id="MobiDB-lite"/>
    </source>
</evidence>
<dbReference type="EMBL" id="BAAAHP010000290">
    <property type="protein sequence ID" value="GAA0906073.1"/>
    <property type="molecule type" value="Genomic_DNA"/>
</dbReference>
<comment type="catalytic activity">
    <reaction evidence="8">
        <text>L-tyrosyl-[protein] + ATP = O-phospho-L-tyrosyl-[protein] + ADP + H(+)</text>
        <dbReference type="Rhea" id="RHEA:10596"/>
        <dbReference type="Rhea" id="RHEA-COMP:10136"/>
        <dbReference type="Rhea" id="RHEA-COMP:20101"/>
        <dbReference type="ChEBI" id="CHEBI:15378"/>
        <dbReference type="ChEBI" id="CHEBI:30616"/>
        <dbReference type="ChEBI" id="CHEBI:46858"/>
        <dbReference type="ChEBI" id="CHEBI:61978"/>
        <dbReference type="ChEBI" id="CHEBI:456216"/>
        <dbReference type="EC" id="2.7.10.2"/>
    </reaction>
</comment>
<evidence type="ECO:0000256" key="3">
    <source>
        <dbReference type="ARBA" id="ARBA00022679"/>
    </source>
</evidence>
<sequence length="528" mass="55930">MRMLRERWGLALLCVVLGLLGAGVATYLTPRTYSSDVTLYVSLQGRADSSDDAYQADRLAQARVQSYVPLLTDERVTQPVVESLGLALTPAELAERVTVTVEPDTTVLTAAVRDSTPEGAAAVANALANEFVGLVGELEQPIGPTPPPPAPGQPAEEPARIGVQVVQPAAPVAVPVSPDAPFNLALGGALGLLIGITAMVVRDMRDTSVRSAEHLRGLVPAPVLAEIPHDRRVATRPLLVDDPFASPRAEAFRRLRTNLQFLGGRQGRGVIVVTSARPGEGTSTTACNLAITLAEAGNRVLLVDANLRNPRVADYLGVDTTPGLVDVLAGRMVWQYARRPWNRGGFDVLPAGAVGQDHSSQLLSSFGLADLLADMRKHYHFVVVDTPALLPVSDAAAVAARADGVVLAVQHRQTTQEQVDAAVSMLGSVSARLLGAVLTMRRGRPGREGRVQAYKAQQSAPRPEVPPLPAPPPTPRPEITSPPTGIPRSVPEQQSAPNGVPQEQDSEEETAQHTVETAPRRPSPTPRS</sequence>
<dbReference type="Gene3D" id="3.40.50.300">
    <property type="entry name" value="P-loop containing nucleotide triphosphate hydrolases"/>
    <property type="match status" value="1"/>
</dbReference>
<feature type="domain" description="AAA" evidence="10">
    <location>
        <begin position="270"/>
        <end position="428"/>
    </location>
</feature>
<dbReference type="Proteomes" id="UP001499967">
    <property type="component" value="Unassembled WGS sequence"/>
</dbReference>
<dbReference type="SUPFAM" id="SSF52540">
    <property type="entry name" value="P-loop containing nucleoside triphosphate hydrolases"/>
    <property type="match status" value="1"/>
</dbReference>
<feature type="region of interest" description="Disordered" evidence="9">
    <location>
        <begin position="444"/>
        <end position="528"/>
    </location>
</feature>
<feature type="compositionally biased region" description="Polar residues" evidence="9">
    <location>
        <begin position="491"/>
        <end position="503"/>
    </location>
</feature>
<proteinExistence type="inferred from homology"/>
<keyword evidence="3" id="KW-0808">Transferase</keyword>
<evidence type="ECO:0000313" key="11">
    <source>
        <dbReference type="EMBL" id="GAA0906073.1"/>
    </source>
</evidence>
<evidence type="ECO:0000256" key="4">
    <source>
        <dbReference type="ARBA" id="ARBA00022741"/>
    </source>
</evidence>
<dbReference type="InterPro" id="IPR025669">
    <property type="entry name" value="AAA_dom"/>
</dbReference>
<evidence type="ECO:0000259" key="10">
    <source>
        <dbReference type="Pfam" id="PF13614"/>
    </source>
</evidence>
<feature type="compositionally biased region" description="Pro residues" evidence="9">
    <location>
        <begin position="463"/>
        <end position="476"/>
    </location>
</feature>